<dbReference type="EMBL" id="CP002200">
    <property type="protein sequence ID" value="ADN18226.1"/>
    <property type="molecule type" value="Genomic_DNA"/>
</dbReference>
<evidence type="ECO:0000313" key="2">
    <source>
        <dbReference type="EMBL" id="ADN18226.1"/>
    </source>
</evidence>
<dbReference type="Proteomes" id="UP000008206">
    <property type="component" value="Plasmid Cy782202"/>
</dbReference>
<evidence type="ECO:0000313" key="3">
    <source>
        <dbReference type="Proteomes" id="UP000008206"/>
    </source>
</evidence>
<keyword evidence="3" id="KW-1185">Reference proteome</keyword>
<dbReference type="AlphaFoldDB" id="E0UMP6"/>
<organism evidence="2 3">
    <name type="scientific">Gloeothece verrucosa (strain PCC 7822)</name>
    <name type="common">Cyanothece sp. (strain PCC 7822)</name>
    <dbReference type="NCBI Taxonomy" id="497965"/>
    <lineage>
        <taxon>Bacteria</taxon>
        <taxon>Bacillati</taxon>
        <taxon>Cyanobacteriota</taxon>
        <taxon>Cyanophyceae</taxon>
        <taxon>Oscillatoriophycideae</taxon>
        <taxon>Chroococcales</taxon>
        <taxon>Aphanothecaceae</taxon>
        <taxon>Gloeothece</taxon>
        <taxon>Gloeothece verrucosa</taxon>
    </lineage>
</organism>
<accession>E0UMP6</accession>
<geneLocation type="plasmid" evidence="2 3">
    <name>Cy782202</name>
</geneLocation>
<protein>
    <submittedName>
        <fullName evidence="2">Uncharacterized protein</fullName>
    </submittedName>
</protein>
<gene>
    <name evidence="2" type="ordered locus">Cyan7822_6442</name>
</gene>
<feature type="region of interest" description="Disordered" evidence="1">
    <location>
        <begin position="245"/>
        <end position="272"/>
    </location>
</feature>
<reference evidence="3" key="1">
    <citation type="journal article" date="2011" name="MBio">
        <title>Novel metabolic attributes of the genus Cyanothece, comprising a group of unicellular nitrogen-fixing Cyanobacteria.</title>
        <authorList>
            <person name="Bandyopadhyay A."/>
            <person name="Elvitigala T."/>
            <person name="Welsh E."/>
            <person name="Stockel J."/>
            <person name="Liberton M."/>
            <person name="Min H."/>
            <person name="Sherman L.A."/>
            <person name="Pakrasi H.B."/>
        </authorList>
    </citation>
    <scope>NUCLEOTIDE SEQUENCE [LARGE SCALE GENOMIC DNA]</scope>
    <source>
        <strain evidence="3">PCC 7822</strain>
        <plasmid evidence="3">Cy782202</plasmid>
    </source>
</reference>
<name>E0UMP6_GLOV7</name>
<sequence>MTDTLMSRKQLKEIYNCPDTKEINVIYKLLNWKLSKKLSEGEKNDIFDPAFNLKRSGKSDEEIRQELSDKIENEPDSKQSYSLEDLLNITKEDGLLIKASELVNLLQCCGLPEKDEYAQDEFETFLSACQLYKKEGKTYAEIAAHFKIEPESDKVTTNLADNLLVVTQEISDINAKEIGVQAGKDLVEVNRAISAGIVYGTLARLQNMTRTGELDALVKQQFRQGATDSLGKQLTQRVQQHLLERGETQTPHLLTEAREIKQLPQAEENPSP</sequence>
<proteinExistence type="predicted"/>
<dbReference type="RefSeq" id="WP_013334972.1">
    <property type="nucleotide sequence ID" value="NC_014534.1"/>
</dbReference>
<evidence type="ECO:0000256" key="1">
    <source>
        <dbReference type="SAM" id="MobiDB-lite"/>
    </source>
</evidence>
<dbReference type="KEGG" id="cyj:Cyan7822_6442"/>
<dbReference type="HOGENOM" id="CLU_1022036_0_0_3"/>
<keyword evidence="2" id="KW-0614">Plasmid</keyword>
<dbReference type="OrthoDB" id="482264at2"/>